<reference evidence="2 3" key="1">
    <citation type="submission" date="2017-09" db="EMBL/GenBank/DDBJ databases">
        <title>Bloom of a denitrifying methanotroph, Candidatus Methylomirabilis limnetica, in a deep stratified lake.</title>
        <authorList>
            <person name="Graf J.S."/>
            <person name="Marchant H.K."/>
            <person name="Tienken D."/>
            <person name="Hach P.F."/>
            <person name="Brand A."/>
            <person name="Schubert C.J."/>
            <person name="Kuypers M.M."/>
            <person name="Milucka J."/>
        </authorList>
    </citation>
    <scope>NUCLEOTIDE SEQUENCE [LARGE SCALE GENOMIC DNA]</scope>
    <source>
        <strain evidence="2 3">Zug</strain>
    </source>
</reference>
<keyword evidence="1" id="KW-0472">Membrane</keyword>
<keyword evidence="3" id="KW-1185">Reference proteome</keyword>
<proteinExistence type="predicted"/>
<feature type="transmembrane region" description="Helical" evidence="1">
    <location>
        <begin position="97"/>
        <end position="119"/>
    </location>
</feature>
<comment type="caution">
    <text evidence="2">The sequence shown here is derived from an EMBL/GenBank/DDBJ whole genome shotgun (WGS) entry which is preliminary data.</text>
</comment>
<keyword evidence="1" id="KW-1133">Transmembrane helix</keyword>
<evidence type="ECO:0000256" key="1">
    <source>
        <dbReference type="SAM" id="Phobius"/>
    </source>
</evidence>
<evidence type="ECO:0000313" key="3">
    <source>
        <dbReference type="Proteomes" id="UP000241436"/>
    </source>
</evidence>
<dbReference type="AlphaFoldDB" id="A0A2T4TYA4"/>
<reference evidence="3" key="2">
    <citation type="journal article" date="2018" name="Environ. Microbiol.">
        <title>Bloom of a denitrifying methanotroph, 'Candidatus Methylomirabilis limnetica', in a deep stratified lake.</title>
        <authorList>
            <person name="Graf J.S."/>
            <person name="Mayr M.J."/>
            <person name="Marchant H.K."/>
            <person name="Tienken D."/>
            <person name="Hach P.F."/>
            <person name="Brand A."/>
            <person name="Schubert C.J."/>
            <person name="Kuypers M.M."/>
            <person name="Milucka J."/>
        </authorList>
    </citation>
    <scope>NUCLEOTIDE SEQUENCE [LARGE SCALE GENOMIC DNA]</scope>
    <source>
        <strain evidence="3">Zug</strain>
    </source>
</reference>
<protein>
    <recommendedName>
        <fullName evidence="4">DUF4149 domain-containing protein</fullName>
    </recommendedName>
</protein>
<evidence type="ECO:0008006" key="4">
    <source>
        <dbReference type="Google" id="ProtNLM"/>
    </source>
</evidence>
<feature type="transmembrane region" description="Helical" evidence="1">
    <location>
        <begin position="67"/>
        <end position="90"/>
    </location>
</feature>
<accession>A0A2T4TYA4</accession>
<organism evidence="2 3">
    <name type="scientific">Candidatus Methylomirabilis limnetica</name>
    <dbReference type="NCBI Taxonomy" id="2033718"/>
    <lineage>
        <taxon>Bacteria</taxon>
        <taxon>Candidatus Methylomirabilota</taxon>
        <taxon>Candidatus Methylomirabilia</taxon>
        <taxon>Candidatus Methylomirabilales</taxon>
        <taxon>Candidatus Methylomirabilaceae</taxon>
        <taxon>Candidatus Methylomirabilis</taxon>
    </lineage>
</organism>
<dbReference type="EMBL" id="NVQC01000017">
    <property type="protein sequence ID" value="PTL36091.1"/>
    <property type="molecule type" value="Genomic_DNA"/>
</dbReference>
<dbReference type="Proteomes" id="UP000241436">
    <property type="component" value="Unassembled WGS sequence"/>
</dbReference>
<gene>
    <name evidence="2" type="ORF">CLG94_05340</name>
</gene>
<evidence type="ECO:0000313" key="2">
    <source>
        <dbReference type="EMBL" id="PTL36091.1"/>
    </source>
</evidence>
<dbReference type="OrthoDB" id="9850571at2"/>
<sequence>MRALLIMLLGGWIVGTLLMSFVATQNFRTVDRLLSAPTVEFSRAIAPLAHDEARGVLRYLVSELNRLFFSAWGLTQLALGAAVVAAAIGLRPLDRTVITIAATVSVIVVVSLLLSQSLLSLGRSLDFVPRTLVSIDLARFRKLHLIYTALDLLKLTLCIWLLIRSARQASLAPMKR</sequence>
<keyword evidence="1" id="KW-0812">Transmembrane</keyword>
<dbReference type="RefSeq" id="WP_107561839.1">
    <property type="nucleotide sequence ID" value="NZ_NVQC01000017.1"/>
</dbReference>
<name>A0A2T4TYA4_9BACT</name>
<feature type="transmembrane region" description="Helical" evidence="1">
    <location>
        <begin position="145"/>
        <end position="166"/>
    </location>
</feature>